<dbReference type="Proteomes" id="UP001519272">
    <property type="component" value="Unassembled WGS sequence"/>
</dbReference>
<gene>
    <name evidence="1" type="ORF">J2Z32_002113</name>
</gene>
<dbReference type="EMBL" id="JAGGKG010000008">
    <property type="protein sequence ID" value="MBP1905483.1"/>
    <property type="molecule type" value="Genomic_DNA"/>
</dbReference>
<protein>
    <recommendedName>
        <fullName evidence="3">Exosporium protein C</fullName>
    </recommendedName>
</protein>
<dbReference type="RefSeq" id="WP_210089095.1">
    <property type="nucleotide sequence ID" value="NZ_JAGGKG010000008.1"/>
</dbReference>
<comment type="caution">
    <text evidence="1">The sequence shown here is derived from an EMBL/GenBank/DDBJ whole genome shotgun (WGS) entry which is preliminary data.</text>
</comment>
<name>A0ABS4FSB5_9BACL</name>
<sequence length="136" mass="14215">MAEVLAHVVNVPTPITNGAAIPIPTTPAGQGIALVRVPIPANRPTNNVQLNATVGLQGVVGIPRILFRIFRDGREIYYALQAVETDFENVSLTSLVAADVNVPPGVHDYILSVEIQNAGAQATVIGPIVFTALATA</sequence>
<evidence type="ECO:0000313" key="2">
    <source>
        <dbReference type="Proteomes" id="UP001519272"/>
    </source>
</evidence>
<evidence type="ECO:0000313" key="1">
    <source>
        <dbReference type="EMBL" id="MBP1905483.1"/>
    </source>
</evidence>
<reference evidence="1 2" key="1">
    <citation type="submission" date="2021-03" db="EMBL/GenBank/DDBJ databases">
        <title>Genomic Encyclopedia of Type Strains, Phase IV (KMG-IV): sequencing the most valuable type-strain genomes for metagenomic binning, comparative biology and taxonomic classification.</title>
        <authorList>
            <person name="Goeker M."/>
        </authorList>
    </citation>
    <scope>NUCLEOTIDE SEQUENCE [LARGE SCALE GENOMIC DNA]</scope>
    <source>
        <strain evidence="1 2">DSM 14349</strain>
    </source>
</reference>
<keyword evidence="2" id="KW-1185">Reference proteome</keyword>
<evidence type="ECO:0008006" key="3">
    <source>
        <dbReference type="Google" id="ProtNLM"/>
    </source>
</evidence>
<organism evidence="1 2">
    <name type="scientific">Paenibacillus turicensis</name>
    <dbReference type="NCBI Taxonomy" id="160487"/>
    <lineage>
        <taxon>Bacteria</taxon>
        <taxon>Bacillati</taxon>
        <taxon>Bacillota</taxon>
        <taxon>Bacilli</taxon>
        <taxon>Bacillales</taxon>
        <taxon>Paenibacillaceae</taxon>
        <taxon>Paenibacillus</taxon>
    </lineage>
</organism>
<proteinExistence type="predicted"/>
<accession>A0ABS4FSB5</accession>